<dbReference type="PANTHER" id="PTHR21716:SF53">
    <property type="entry name" value="PERMEASE PERM-RELATED"/>
    <property type="match status" value="1"/>
</dbReference>
<feature type="transmembrane region" description="Helical" evidence="8">
    <location>
        <begin position="282"/>
        <end position="303"/>
    </location>
</feature>
<name>A0A9X5BCF7_9FIRM</name>
<evidence type="ECO:0000256" key="6">
    <source>
        <dbReference type="ARBA" id="ARBA00022989"/>
    </source>
</evidence>
<keyword evidence="4" id="KW-1003">Cell membrane</keyword>
<evidence type="ECO:0000256" key="8">
    <source>
        <dbReference type="SAM" id="Phobius"/>
    </source>
</evidence>
<reference evidence="9" key="1">
    <citation type="submission" date="2018-09" db="EMBL/GenBank/DDBJ databases">
        <title>Murine metabolic-syndrome-specific gut microbial biobank.</title>
        <authorList>
            <person name="Liu C."/>
        </authorList>
    </citation>
    <scope>NUCLEOTIDE SEQUENCE</scope>
    <source>
        <strain evidence="9">D42-62</strain>
    </source>
</reference>
<organism evidence="9 10">
    <name type="scientific">Parablautia muri</name>
    <dbReference type="NCBI Taxonomy" id="2320879"/>
    <lineage>
        <taxon>Bacteria</taxon>
        <taxon>Bacillati</taxon>
        <taxon>Bacillota</taxon>
        <taxon>Clostridia</taxon>
        <taxon>Lachnospirales</taxon>
        <taxon>Lachnospiraceae</taxon>
        <taxon>Parablautia</taxon>
    </lineage>
</organism>
<evidence type="ECO:0000256" key="3">
    <source>
        <dbReference type="ARBA" id="ARBA00022448"/>
    </source>
</evidence>
<feature type="transmembrane region" description="Helical" evidence="8">
    <location>
        <begin position="12"/>
        <end position="30"/>
    </location>
</feature>
<keyword evidence="5 8" id="KW-0812">Transmembrane</keyword>
<evidence type="ECO:0000313" key="10">
    <source>
        <dbReference type="Proteomes" id="UP001154420"/>
    </source>
</evidence>
<feature type="transmembrane region" description="Helical" evidence="8">
    <location>
        <begin position="310"/>
        <end position="331"/>
    </location>
</feature>
<dbReference type="OrthoDB" id="9793390at2"/>
<feature type="transmembrane region" description="Helical" evidence="8">
    <location>
        <begin position="351"/>
        <end position="384"/>
    </location>
</feature>
<dbReference type="PANTHER" id="PTHR21716">
    <property type="entry name" value="TRANSMEMBRANE PROTEIN"/>
    <property type="match status" value="1"/>
</dbReference>
<comment type="caution">
    <text evidence="9">The sequence shown here is derived from an EMBL/GenBank/DDBJ whole genome shotgun (WGS) entry which is preliminary data.</text>
</comment>
<dbReference type="Pfam" id="PF01594">
    <property type="entry name" value="AI-2E_transport"/>
    <property type="match status" value="1"/>
</dbReference>
<proteinExistence type="inferred from homology"/>
<evidence type="ECO:0000256" key="2">
    <source>
        <dbReference type="ARBA" id="ARBA00009773"/>
    </source>
</evidence>
<comment type="subcellular location">
    <subcellularLocation>
        <location evidence="1">Cell membrane</location>
        <topology evidence="1">Multi-pass membrane protein</topology>
    </subcellularLocation>
</comment>
<keyword evidence="10" id="KW-1185">Reference proteome</keyword>
<feature type="transmembrane region" description="Helical" evidence="8">
    <location>
        <begin position="253"/>
        <end position="276"/>
    </location>
</feature>
<dbReference type="RefSeq" id="WP_160558528.1">
    <property type="nucleotide sequence ID" value="NZ_QZDT01000002.1"/>
</dbReference>
<dbReference type="GO" id="GO:0005886">
    <property type="term" value="C:plasma membrane"/>
    <property type="evidence" value="ECO:0007669"/>
    <property type="project" value="UniProtKB-SubCell"/>
</dbReference>
<dbReference type="GO" id="GO:0055085">
    <property type="term" value="P:transmembrane transport"/>
    <property type="evidence" value="ECO:0007669"/>
    <property type="project" value="TreeGrafter"/>
</dbReference>
<keyword evidence="6 8" id="KW-1133">Transmembrane helix</keyword>
<evidence type="ECO:0000313" key="9">
    <source>
        <dbReference type="EMBL" id="NBJ91441.1"/>
    </source>
</evidence>
<protein>
    <submittedName>
        <fullName evidence="9">AI-2E family transporter</fullName>
    </submittedName>
</protein>
<dbReference type="AlphaFoldDB" id="A0A9X5BCF7"/>
<dbReference type="Proteomes" id="UP001154420">
    <property type="component" value="Unassembled WGS sequence"/>
</dbReference>
<evidence type="ECO:0000256" key="4">
    <source>
        <dbReference type="ARBA" id="ARBA00022475"/>
    </source>
</evidence>
<sequence length="454" mass="51611">MKIKFNKRYLHIGFTAFTVIAASICFYYLVFHGDRFSAQVDAFFRIVSPVMYGIIFAYLMTPLVNGIERHLLIPIINWKIPYEYRDGKNITSKQKKYMRMLSILLTILIVGYLIYGFFSILIPNIMKSIRSISYQFPYYVQNLTSWSTKFLADNPDIEKMVINFLDTYSEEFTNYLNNSIVPQMETLVKHVSLSLISVLKVLWNFIIGVVISIYVLFNKENFAGQAKKLTFALFNTKTANQLIKDVRFISDTFIGFIGGKIIDSIIIGFICFAGTSILNMPYALLVSVIVGVTNIIPFFGPYLGAVPSAILILMVNPLKCVYFIIFILILQQVDGNLIGPKILGQSTGLSGFWVIFSITIFGGFMGVFGMIIGVPLFAVFYAFIRRFANHLLKKRGLPLETNQYLNVKYIDEGDVFIPKEDIPIESIKNTFLKLGKRKGSVQPKKDNDSKEGEK</sequence>
<gene>
    <name evidence="9" type="ORF">D5281_02285</name>
</gene>
<feature type="transmembrane region" description="Helical" evidence="8">
    <location>
        <begin position="42"/>
        <end position="61"/>
    </location>
</feature>
<feature type="transmembrane region" description="Helical" evidence="8">
    <location>
        <begin position="193"/>
        <end position="217"/>
    </location>
</feature>
<comment type="similarity">
    <text evidence="2">Belongs to the autoinducer-2 exporter (AI-2E) (TC 2.A.86) family.</text>
</comment>
<evidence type="ECO:0000256" key="1">
    <source>
        <dbReference type="ARBA" id="ARBA00004651"/>
    </source>
</evidence>
<evidence type="ECO:0000256" key="5">
    <source>
        <dbReference type="ARBA" id="ARBA00022692"/>
    </source>
</evidence>
<keyword evidence="7 8" id="KW-0472">Membrane</keyword>
<keyword evidence="3" id="KW-0813">Transport</keyword>
<dbReference type="EMBL" id="QZDT01000002">
    <property type="protein sequence ID" value="NBJ91441.1"/>
    <property type="molecule type" value="Genomic_DNA"/>
</dbReference>
<accession>A0A9X5BCF7</accession>
<feature type="transmembrane region" description="Helical" evidence="8">
    <location>
        <begin position="101"/>
        <end position="122"/>
    </location>
</feature>
<dbReference type="InterPro" id="IPR002549">
    <property type="entry name" value="AI-2E-like"/>
</dbReference>
<evidence type="ECO:0000256" key="7">
    <source>
        <dbReference type="ARBA" id="ARBA00023136"/>
    </source>
</evidence>